<dbReference type="AlphaFoldDB" id="A0A3M0B7F4"/>
<dbReference type="RefSeq" id="WP_121923715.1">
    <property type="nucleotide sequence ID" value="NZ_REFO01000016.1"/>
</dbReference>
<feature type="signal peptide" evidence="1">
    <location>
        <begin position="1"/>
        <end position="20"/>
    </location>
</feature>
<evidence type="ECO:0000256" key="1">
    <source>
        <dbReference type="SAM" id="SignalP"/>
    </source>
</evidence>
<organism evidence="2 3">
    <name type="scientific">Hydrogenothermus marinus</name>
    <dbReference type="NCBI Taxonomy" id="133270"/>
    <lineage>
        <taxon>Bacteria</taxon>
        <taxon>Pseudomonadati</taxon>
        <taxon>Aquificota</taxon>
        <taxon>Aquificia</taxon>
        <taxon>Aquificales</taxon>
        <taxon>Hydrogenothermaceae</taxon>
        <taxon>Hydrogenothermus</taxon>
    </lineage>
</organism>
<dbReference type="EMBL" id="REFO01000016">
    <property type="protein sequence ID" value="RMA92566.1"/>
    <property type="molecule type" value="Genomic_DNA"/>
</dbReference>
<protein>
    <submittedName>
        <fullName evidence="2">Uncharacterized protein</fullName>
    </submittedName>
</protein>
<dbReference type="Proteomes" id="UP000280842">
    <property type="component" value="Unassembled WGS sequence"/>
</dbReference>
<sequence length="97" mass="10799">MKKVLTALGVSVLLSSFSFADITKAQAEKKIKDYLAGSNHVSKVIVCETKKYYVGEAILEGYEKIGNVVRKVYVSKKDGSILPTMAEHSDYCYMLKK</sequence>
<feature type="chain" id="PRO_5017941557" evidence="1">
    <location>
        <begin position="21"/>
        <end position="97"/>
    </location>
</feature>
<accession>A0A3M0B7F4</accession>
<evidence type="ECO:0000313" key="2">
    <source>
        <dbReference type="EMBL" id="RMA92566.1"/>
    </source>
</evidence>
<comment type="caution">
    <text evidence="2">The sequence shown here is derived from an EMBL/GenBank/DDBJ whole genome shotgun (WGS) entry which is preliminary data.</text>
</comment>
<name>A0A3M0B7F4_9AQUI</name>
<evidence type="ECO:0000313" key="3">
    <source>
        <dbReference type="Proteomes" id="UP000280842"/>
    </source>
</evidence>
<proteinExistence type="predicted"/>
<dbReference type="OrthoDB" id="15041at2"/>
<keyword evidence="1" id="KW-0732">Signal</keyword>
<keyword evidence="3" id="KW-1185">Reference proteome</keyword>
<gene>
    <name evidence="2" type="ORF">CLV39_1620</name>
</gene>
<reference evidence="2 3" key="1">
    <citation type="submission" date="2018-10" db="EMBL/GenBank/DDBJ databases">
        <title>Genomic Encyclopedia of Archaeal and Bacterial Type Strains, Phase II (KMG-II): from individual species to whole genera.</title>
        <authorList>
            <person name="Goeker M."/>
        </authorList>
    </citation>
    <scope>NUCLEOTIDE SEQUENCE [LARGE SCALE GENOMIC DNA]</scope>
    <source>
        <strain evidence="2 3">VM1</strain>
    </source>
</reference>